<name>A0AAD5LV29_PARTN</name>
<dbReference type="EMBL" id="JAHQIW010000303">
    <property type="protein sequence ID" value="KAJ1347327.1"/>
    <property type="molecule type" value="Genomic_DNA"/>
</dbReference>
<reference evidence="1" key="1">
    <citation type="submission" date="2021-06" db="EMBL/GenBank/DDBJ databases">
        <title>Parelaphostrongylus tenuis whole genome reference sequence.</title>
        <authorList>
            <person name="Garwood T.J."/>
            <person name="Larsen P.A."/>
            <person name="Fountain-Jones N.M."/>
            <person name="Garbe J.R."/>
            <person name="Macchietto M.G."/>
            <person name="Kania S.A."/>
            <person name="Gerhold R.W."/>
            <person name="Richards J.E."/>
            <person name="Wolf T.M."/>
        </authorList>
    </citation>
    <scope>NUCLEOTIDE SEQUENCE</scope>
    <source>
        <strain evidence="1">MNPRO001-30</strain>
        <tissue evidence="1">Meninges</tissue>
    </source>
</reference>
<evidence type="ECO:0000313" key="2">
    <source>
        <dbReference type="Proteomes" id="UP001196413"/>
    </source>
</evidence>
<evidence type="ECO:0000313" key="1">
    <source>
        <dbReference type="EMBL" id="KAJ1347327.1"/>
    </source>
</evidence>
<gene>
    <name evidence="1" type="ORF">KIN20_002362</name>
</gene>
<proteinExistence type="predicted"/>
<dbReference type="Proteomes" id="UP001196413">
    <property type="component" value="Unassembled WGS sequence"/>
</dbReference>
<organism evidence="1 2">
    <name type="scientific">Parelaphostrongylus tenuis</name>
    <name type="common">Meningeal worm</name>
    <dbReference type="NCBI Taxonomy" id="148309"/>
    <lineage>
        <taxon>Eukaryota</taxon>
        <taxon>Metazoa</taxon>
        <taxon>Ecdysozoa</taxon>
        <taxon>Nematoda</taxon>
        <taxon>Chromadorea</taxon>
        <taxon>Rhabditida</taxon>
        <taxon>Rhabditina</taxon>
        <taxon>Rhabditomorpha</taxon>
        <taxon>Strongyloidea</taxon>
        <taxon>Metastrongylidae</taxon>
        <taxon>Parelaphostrongylus</taxon>
    </lineage>
</organism>
<dbReference type="AlphaFoldDB" id="A0AAD5LV29"/>
<accession>A0AAD5LV29</accession>
<keyword evidence="2" id="KW-1185">Reference proteome</keyword>
<comment type="caution">
    <text evidence="1">The sequence shown here is derived from an EMBL/GenBank/DDBJ whole genome shotgun (WGS) entry which is preliminary data.</text>
</comment>
<sequence>MRCLLECREILANAKTAFRYTKLSYPLGLGVESLPSIKASHGERHENKSLIGGPKRRHVKINKFVTENYISAYGESPMKRHRDYLLPEKFRDT</sequence>
<protein>
    <submittedName>
        <fullName evidence="1">Uncharacterized protein</fullName>
    </submittedName>
</protein>